<dbReference type="GO" id="GO:0008408">
    <property type="term" value="F:3'-5' exonuclease activity"/>
    <property type="evidence" value="ECO:0007669"/>
    <property type="project" value="InterPro"/>
</dbReference>
<evidence type="ECO:0000256" key="6">
    <source>
        <dbReference type="ARBA" id="ARBA00022932"/>
    </source>
</evidence>
<dbReference type="Gene3D" id="3.30.420.10">
    <property type="entry name" value="Ribonuclease H-like superfamily/Ribonuclease H"/>
    <property type="match status" value="1"/>
</dbReference>
<dbReference type="InterPro" id="IPR002562">
    <property type="entry name" value="3'-5'_exonuclease_dom"/>
</dbReference>
<dbReference type="SMART" id="SM00482">
    <property type="entry name" value="POLAc"/>
    <property type="match status" value="1"/>
</dbReference>
<dbReference type="Pfam" id="PF00476">
    <property type="entry name" value="DNA_pol_A"/>
    <property type="match status" value="1"/>
</dbReference>
<sequence>MNKVCFVFASTSERNPDRIITKYLKDGEYDIKFLCSKEKEKILKKDIDLNMKELEEYKLISPIGAESLKYVAGLTGITKYNGIFVEKKYLPIMHPNMCIFKPQLEDDIRKAFKMIPDILSDKNVGKEVEKDYCFVNTEELFEKYKNEMHNAKTLVVDIETTSVNSRTGSIIGIAIATKPHQGIFVSIDLVNKHKSWFKNLFMTRNCIFHNAKFDVQFLEDELEFVFPKWEDTMLLHYCLEEAVGTHGLKPLAMRFTDLGDYERDLDEYKKSFARRNKIKLAEFNYGMLPMDILAPYACKDADATFQLYSKFYPLVQKSEEFKKLYDSILKPATHALMVLERNGGPVDVAQLESVTRDYQIDVEECIDEICNHPSVIEFERMHKKSFNPNSTVQLRELFFGIIGIKPTKETATGAWSIDKEVLQSINHPLAAAVLDLREKSKMASTYLSNINNGMDKDSRLRSGFNIHGTTSGRLSSSGNLNYQNIPRDNKDIKKLFKARPGYKIIQCDLGTAEVYYAAVLSGDEFLQKAFIDKLDFHSYVAKQMFKLPCDIAQVKTKYPNERQYAKAITFGIMYQAGPAKIAETVNKDAKAGDEISFPQARQFISKYFAEARRLKVLIDSSNRQIENYAFIYSHFGRKRRLPEAKSPNPGVSKHAVRSGVNFLIQSVASDINVLGLIDLTKWIAEKNYQNDILPFTVVHDSIVSEVKDELVDEYITNAKKCIQADRGLSIPSCPIKVDFEVGPSWGEVVGV</sequence>
<protein>
    <recommendedName>
        <fullName evidence="2">DNA-directed DNA polymerase</fullName>
        <ecNumber evidence="2">2.7.7.7</ecNumber>
    </recommendedName>
</protein>
<dbReference type="PANTHER" id="PTHR10133:SF27">
    <property type="entry name" value="DNA POLYMERASE NU"/>
    <property type="match status" value="1"/>
</dbReference>
<dbReference type="EC" id="2.7.7.7" evidence="2"/>
<dbReference type="Gene3D" id="1.10.150.20">
    <property type="entry name" value="5' to 3' exonuclease, C-terminal subdomain"/>
    <property type="match status" value="1"/>
</dbReference>
<dbReference type="PANTHER" id="PTHR10133">
    <property type="entry name" value="DNA POLYMERASE I"/>
    <property type="match status" value="1"/>
</dbReference>
<dbReference type="InterPro" id="IPR019760">
    <property type="entry name" value="DNA-dir_DNA_pol_A_CS"/>
</dbReference>
<comment type="catalytic activity">
    <reaction evidence="8">
        <text>DNA(n) + a 2'-deoxyribonucleoside 5'-triphosphate = DNA(n+1) + diphosphate</text>
        <dbReference type="Rhea" id="RHEA:22508"/>
        <dbReference type="Rhea" id="RHEA-COMP:17339"/>
        <dbReference type="Rhea" id="RHEA-COMP:17340"/>
        <dbReference type="ChEBI" id="CHEBI:33019"/>
        <dbReference type="ChEBI" id="CHEBI:61560"/>
        <dbReference type="ChEBI" id="CHEBI:173112"/>
        <dbReference type="EC" id="2.7.7.7"/>
    </reaction>
</comment>
<dbReference type="InterPro" id="IPR012337">
    <property type="entry name" value="RNaseH-like_sf"/>
</dbReference>
<dbReference type="GO" id="GO:0006261">
    <property type="term" value="P:DNA-templated DNA replication"/>
    <property type="evidence" value="ECO:0007669"/>
    <property type="project" value="InterPro"/>
</dbReference>
<evidence type="ECO:0000256" key="4">
    <source>
        <dbReference type="ARBA" id="ARBA00022695"/>
    </source>
</evidence>
<dbReference type="InterPro" id="IPR001098">
    <property type="entry name" value="DNA-dir_DNA_pol_A_palm_dom"/>
</dbReference>
<dbReference type="SUPFAM" id="SSF53098">
    <property type="entry name" value="Ribonuclease H-like"/>
    <property type="match status" value="1"/>
</dbReference>
<accession>A0A218MKC5</accession>
<reference evidence="11" key="1">
    <citation type="submission" date="2016-10" db="EMBL/GenBank/DDBJ databases">
        <authorList>
            <person name="Varghese N."/>
        </authorList>
    </citation>
    <scope>NUCLEOTIDE SEQUENCE</scope>
</reference>
<dbReference type="Gene3D" id="1.20.1060.10">
    <property type="entry name" value="Taq DNA Polymerase, Chain T, domain 4"/>
    <property type="match status" value="1"/>
</dbReference>
<evidence type="ECO:0000256" key="8">
    <source>
        <dbReference type="ARBA" id="ARBA00049244"/>
    </source>
</evidence>
<comment type="similarity">
    <text evidence="1">Belongs to the DNA polymerase type-A family.</text>
</comment>
<feature type="domain" description="3'-5' exonuclease" evidence="9">
    <location>
        <begin position="132"/>
        <end position="316"/>
    </location>
</feature>
<evidence type="ECO:0000259" key="9">
    <source>
        <dbReference type="SMART" id="SM00474"/>
    </source>
</evidence>
<dbReference type="EMBL" id="KY052794">
    <property type="protein sequence ID" value="ASE99729.1"/>
    <property type="molecule type" value="Genomic_DNA"/>
</dbReference>
<reference evidence="11" key="2">
    <citation type="journal article" date="2017" name="Nat. Commun.">
        <title>Single-virus genomics reveals hidden cosmopolitan and abundant viruses.</title>
        <authorList>
            <person name="Martinez-Hernandez F."/>
            <person name="Fornas O."/>
            <person name="Lluesma Gomez M."/>
            <person name="Bolduc B."/>
            <person name="de la Cruz Pena M.J."/>
            <person name="Martinez J.M."/>
            <person name="Anton J."/>
            <person name="Gasol J.M."/>
            <person name="Rosselli R."/>
            <person name="Rodriguez-Valera F."/>
            <person name="Sullivan M.B."/>
            <person name="Acinas S.G."/>
            <person name="Martinez-Garcia M."/>
        </authorList>
    </citation>
    <scope>NUCLEOTIDE SEQUENCE</scope>
</reference>
<dbReference type="GO" id="GO:0003677">
    <property type="term" value="F:DNA binding"/>
    <property type="evidence" value="ECO:0007669"/>
    <property type="project" value="UniProtKB-KW"/>
</dbReference>
<name>A0A218MKC5_9VIRU</name>
<keyword evidence="5" id="KW-0235">DNA replication</keyword>
<dbReference type="GO" id="GO:0003887">
    <property type="term" value="F:DNA-directed DNA polymerase activity"/>
    <property type="evidence" value="ECO:0007669"/>
    <property type="project" value="UniProtKB-KW"/>
</dbReference>
<keyword evidence="7" id="KW-0238">DNA-binding</keyword>
<evidence type="ECO:0000256" key="2">
    <source>
        <dbReference type="ARBA" id="ARBA00012417"/>
    </source>
</evidence>
<proteinExistence type="inferred from homology"/>
<dbReference type="PRINTS" id="PR00868">
    <property type="entry name" value="DNAPOLI"/>
</dbReference>
<dbReference type="InterPro" id="IPR036397">
    <property type="entry name" value="RNaseH_sf"/>
</dbReference>
<dbReference type="SMART" id="SM00474">
    <property type="entry name" value="35EXOc"/>
    <property type="match status" value="1"/>
</dbReference>
<evidence type="ECO:0000256" key="5">
    <source>
        <dbReference type="ARBA" id="ARBA00022705"/>
    </source>
</evidence>
<dbReference type="SUPFAM" id="SSF56672">
    <property type="entry name" value="DNA/RNA polymerases"/>
    <property type="match status" value="1"/>
</dbReference>
<evidence type="ECO:0000256" key="7">
    <source>
        <dbReference type="ARBA" id="ARBA00023125"/>
    </source>
</evidence>
<dbReference type="Gene3D" id="3.30.70.370">
    <property type="match status" value="1"/>
</dbReference>
<dbReference type="PROSITE" id="PS00447">
    <property type="entry name" value="DNA_POLYMERASE_A"/>
    <property type="match status" value="1"/>
</dbReference>
<evidence type="ECO:0000256" key="3">
    <source>
        <dbReference type="ARBA" id="ARBA00022679"/>
    </source>
</evidence>
<keyword evidence="4" id="KW-0548">Nucleotidyltransferase</keyword>
<feature type="domain" description="DNA-directed DNA polymerase family A palm" evidence="10">
    <location>
        <begin position="489"/>
        <end position="710"/>
    </location>
</feature>
<organism evidence="11">
    <name type="scientific">uncultured virus</name>
    <dbReference type="NCBI Taxonomy" id="340016"/>
    <lineage>
        <taxon>Viruses</taxon>
        <taxon>environmental samples</taxon>
    </lineage>
</organism>
<evidence type="ECO:0000313" key="11">
    <source>
        <dbReference type="EMBL" id="ASE99729.1"/>
    </source>
</evidence>
<dbReference type="InterPro" id="IPR043502">
    <property type="entry name" value="DNA/RNA_pol_sf"/>
</dbReference>
<evidence type="ECO:0000256" key="1">
    <source>
        <dbReference type="ARBA" id="ARBA00007705"/>
    </source>
</evidence>
<dbReference type="GO" id="GO:0006302">
    <property type="term" value="P:double-strand break repair"/>
    <property type="evidence" value="ECO:0007669"/>
    <property type="project" value="TreeGrafter"/>
</dbReference>
<dbReference type="Pfam" id="PF01612">
    <property type="entry name" value="DNA_pol_A_exo1"/>
    <property type="match status" value="1"/>
</dbReference>
<dbReference type="InterPro" id="IPR002298">
    <property type="entry name" value="DNA_polymerase_A"/>
</dbReference>
<keyword evidence="6" id="KW-0239">DNA-directed DNA polymerase</keyword>
<keyword evidence="3" id="KW-0808">Transferase</keyword>
<evidence type="ECO:0000259" key="10">
    <source>
        <dbReference type="SMART" id="SM00482"/>
    </source>
</evidence>